<dbReference type="PANTHER" id="PTHR33529">
    <property type="entry name" value="SLR0882 PROTEIN-RELATED"/>
    <property type="match status" value="1"/>
</dbReference>
<dbReference type="Pfam" id="PF03739">
    <property type="entry name" value="LptF_LptG"/>
    <property type="match status" value="1"/>
</dbReference>
<feature type="transmembrane region" description="Helical" evidence="6">
    <location>
        <begin position="274"/>
        <end position="292"/>
    </location>
</feature>
<proteinExistence type="predicted"/>
<evidence type="ECO:0000313" key="7">
    <source>
        <dbReference type="EMBL" id="VAX08880.1"/>
    </source>
</evidence>
<protein>
    <submittedName>
        <fullName evidence="7">Lipopolysaccharide export system permease protein LptG</fullName>
    </submittedName>
</protein>
<comment type="subcellular location">
    <subcellularLocation>
        <location evidence="1">Cell membrane</location>
        <topology evidence="1">Multi-pass membrane protein</topology>
    </subcellularLocation>
</comment>
<evidence type="ECO:0000256" key="4">
    <source>
        <dbReference type="ARBA" id="ARBA00022989"/>
    </source>
</evidence>
<dbReference type="GO" id="GO:0015920">
    <property type="term" value="P:lipopolysaccharide transport"/>
    <property type="evidence" value="ECO:0007669"/>
    <property type="project" value="TreeGrafter"/>
</dbReference>
<dbReference type="EMBL" id="UOFY01000030">
    <property type="protein sequence ID" value="VAX08880.1"/>
    <property type="molecule type" value="Genomic_DNA"/>
</dbReference>
<dbReference type="NCBIfam" id="TIGR04408">
    <property type="entry name" value="LptG_lptG"/>
    <property type="match status" value="1"/>
</dbReference>
<accession>A0A3B1BEQ7</accession>
<feature type="transmembrane region" description="Helical" evidence="6">
    <location>
        <begin position="102"/>
        <end position="122"/>
    </location>
</feature>
<reference evidence="7" key="1">
    <citation type="submission" date="2018-06" db="EMBL/GenBank/DDBJ databases">
        <authorList>
            <person name="Zhirakovskaya E."/>
        </authorList>
    </citation>
    <scope>NUCLEOTIDE SEQUENCE</scope>
</reference>
<feature type="transmembrane region" description="Helical" evidence="6">
    <location>
        <begin position="333"/>
        <end position="351"/>
    </location>
</feature>
<keyword evidence="3 6" id="KW-0812">Transmembrane</keyword>
<keyword evidence="5 6" id="KW-0472">Membrane</keyword>
<keyword evidence="2" id="KW-1003">Cell membrane</keyword>
<name>A0A3B1BEQ7_9ZZZZ</name>
<dbReference type="InterPro" id="IPR005495">
    <property type="entry name" value="LptG/LptF_permease"/>
</dbReference>
<organism evidence="7">
    <name type="scientific">hydrothermal vent metagenome</name>
    <dbReference type="NCBI Taxonomy" id="652676"/>
    <lineage>
        <taxon>unclassified sequences</taxon>
        <taxon>metagenomes</taxon>
        <taxon>ecological metagenomes</taxon>
    </lineage>
</organism>
<keyword evidence="4 6" id="KW-1133">Transmembrane helix</keyword>
<sequence length="355" mass="40229">MKILDRYIGQVVMQTVLAVVTVLAVLFGMISFANEADKIGMADYTVSMAFMHMLLKLPLQIYQMFPLSALLGTMMGLGMLANHSELVVVRAAGVSIRRIILAVMKVMLLLILLVVFVGEVIAPPAYQYAVHSRVKAMAGKFSLNTDYGLWARDGGMIIHVRRVENDGRLLDIRLYDFDRETRKMRFVLSAESGVFDGEQWLLSKVHKGTILKDKLVLEKMPTLKWKTLLDPDLINIVTVRSHELSSFKLWNYIKYLKDNNLKYEEYELAFYNRLFMPLAIIAMVLIAVPFVFVSQRNSSIGQKIVIGFLIGIVFYIGNRLIGEMGLVYDYPPILAAALPTFLVIIMAAILLRRVR</sequence>
<feature type="transmembrane region" description="Helical" evidence="6">
    <location>
        <begin position="304"/>
        <end position="321"/>
    </location>
</feature>
<dbReference type="PANTHER" id="PTHR33529:SF2">
    <property type="entry name" value="LIPOPOLYSACCHARIDE EXPORT SYSTEM PERMEASE PROTEIN LPTG"/>
    <property type="match status" value="1"/>
</dbReference>
<dbReference type="GO" id="GO:0055085">
    <property type="term" value="P:transmembrane transport"/>
    <property type="evidence" value="ECO:0007669"/>
    <property type="project" value="InterPro"/>
</dbReference>
<evidence type="ECO:0000256" key="6">
    <source>
        <dbReference type="SAM" id="Phobius"/>
    </source>
</evidence>
<evidence type="ECO:0000256" key="5">
    <source>
        <dbReference type="ARBA" id="ARBA00023136"/>
    </source>
</evidence>
<feature type="transmembrane region" description="Helical" evidence="6">
    <location>
        <begin position="12"/>
        <end position="33"/>
    </location>
</feature>
<evidence type="ECO:0000256" key="2">
    <source>
        <dbReference type="ARBA" id="ARBA00022475"/>
    </source>
</evidence>
<evidence type="ECO:0000256" key="1">
    <source>
        <dbReference type="ARBA" id="ARBA00004651"/>
    </source>
</evidence>
<dbReference type="AlphaFoldDB" id="A0A3B1BEQ7"/>
<dbReference type="InterPro" id="IPR030923">
    <property type="entry name" value="LptG"/>
</dbReference>
<gene>
    <name evidence="7" type="ORF">MNBD_GAMMA25-723</name>
</gene>
<evidence type="ECO:0000256" key="3">
    <source>
        <dbReference type="ARBA" id="ARBA00022692"/>
    </source>
</evidence>
<feature type="transmembrane region" description="Helical" evidence="6">
    <location>
        <begin position="61"/>
        <end position="81"/>
    </location>
</feature>
<dbReference type="GO" id="GO:0043190">
    <property type="term" value="C:ATP-binding cassette (ABC) transporter complex"/>
    <property type="evidence" value="ECO:0007669"/>
    <property type="project" value="InterPro"/>
</dbReference>